<accession>A0A1A9ZN51</accession>
<keyword evidence="2" id="KW-1185">Reference proteome</keyword>
<dbReference type="EnsemblMetazoa" id="GPAI019846-RA">
    <property type="protein sequence ID" value="GPAI019846-PA"/>
    <property type="gene ID" value="GPAI019846"/>
</dbReference>
<organism evidence="1 2">
    <name type="scientific">Glossina pallidipes</name>
    <name type="common">Tsetse fly</name>
    <dbReference type="NCBI Taxonomy" id="7398"/>
    <lineage>
        <taxon>Eukaryota</taxon>
        <taxon>Metazoa</taxon>
        <taxon>Ecdysozoa</taxon>
        <taxon>Arthropoda</taxon>
        <taxon>Hexapoda</taxon>
        <taxon>Insecta</taxon>
        <taxon>Pterygota</taxon>
        <taxon>Neoptera</taxon>
        <taxon>Endopterygota</taxon>
        <taxon>Diptera</taxon>
        <taxon>Brachycera</taxon>
        <taxon>Muscomorpha</taxon>
        <taxon>Hippoboscoidea</taxon>
        <taxon>Glossinidae</taxon>
        <taxon>Glossina</taxon>
    </lineage>
</organism>
<evidence type="ECO:0000313" key="2">
    <source>
        <dbReference type="Proteomes" id="UP000092445"/>
    </source>
</evidence>
<reference evidence="2" key="1">
    <citation type="submission" date="2014-03" db="EMBL/GenBank/DDBJ databases">
        <authorList>
            <person name="Aksoy S."/>
            <person name="Warren W."/>
            <person name="Wilson R.K."/>
        </authorList>
    </citation>
    <scope>NUCLEOTIDE SEQUENCE [LARGE SCALE GENOMIC DNA]</scope>
    <source>
        <strain evidence="2">IAEA</strain>
    </source>
</reference>
<dbReference type="Proteomes" id="UP000092445">
    <property type="component" value="Unassembled WGS sequence"/>
</dbReference>
<protein>
    <submittedName>
        <fullName evidence="1">Uncharacterized protein</fullName>
    </submittedName>
</protein>
<dbReference type="AlphaFoldDB" id="A0A1A9ZN51"/>
<sequence>MEIESLRLISEESLYMGLVIKNIIKSLKSDKSLRLCVKAMQRLHNLFLFLKLSLKISSEGPESYDILVQAYTNMDNVYGTYHNDTEMRQKLWDYLESNYADDFFRSPPSHIPNGDINLHHN</sequence>
<dbReference type="VEuPathDB" id="VectorBase:GPAI019846"/>
<name>A0A1A9ZN51_GLOPL</name>
<reference evidence="1" key="2">
    <citation type="submission" date="2020-05" db="UniProtKB">
        <authorList>
            <consortium name="EnsemblMetazoa"/>
        </authorList>
    </citation>
    <scope>IDENTIFICATION</scope>
    <source>
        <strain evidence="1">IAEA</strain>
    </source>
</reference>
<evidence type="ECO:0000313" key="1">
    <source>
        <dbReference type="EnsemblMetazoa" id="GPAI019846-PA"/>
    </source>
</evidence>
<proteinExistence type="predicted"/>